<proteinExistence type="predicted"/>
<evidence type="ECO:0000256" key="3">
    <source>
        <dbReference type="SAM" id="MobiDB-lite"/>
    </source>
</evidence>
<feature type="region of interest" description="Disordered" evidence="3">
    <location>
        <begin position="1"/>
        <end position="63"/>
    </location>
</feature>
<keyword evidence="2" id="KW-0131">Cell cycle</keyword>
<reference evidence="4 5" key="1">
    <citation type="journal article" date="2020" name="Nat. Food">
        <title>A phased Vanilla planifolia genome enables genetic improvement of flavour and production.</title>
        <authorList>
            <person name="Hasing T."/>
            <person name="Tang H."/>
            <person name="Brym M."/>
            <person name="Khazi F."/>
            <person name="Huang T."/>
            <person name="Chambers A.H."/>
        </authorList>
    </citation>
    <scope>NUCLEOTIDE SEQUENCE [LARGE SCALE GENOMIC DNA]</scope>
    <source>
        <tissue evidence="4">Leaf</tissue>
    </source>
</reference>
<name>A0A835PMY7_VANPL</name>
<protein>
    <submittedName>
        <fullName evidence="4">Uncharacterized protein</fullName>
    </submittedName>
</protein>
<dbReference type="InterPro" id="IPR040389">
    <property type="entry name" value="SMR"/>
</dbReference>
<feature type="compositionally biased region" description="Basic and acidic residues" evidence="3">
    <location>
        <begin position="31"/>
        <end position="48"/>
    </location>
</feature>
<gene>
    <name evidence="4" type="ORF">HPP92_025766</name>
</gene>
<dbReference type="Proteomes" id="UP000636800">
    <property type="component" value="Unassembled WGS sequence"/>
</dbReference>
<accession>A0A835PMY7</accession>
<evidence type="ECO:0000256" key="1">
    <source>
        <dbReference type="ARBA" id="ARBA00023013"/>
    </source>
</evidence>
<dbReference type="AlphaFoldDB" id="A0A835PMY7"/>
<evidence type="ECO:0000313" key="5">
    <source>
        <dbReference type="Proteomes" id="UP000636800"/>
    </source>
</evidence>
<sequence>MSASPELSRMPPEMGLRAALDGSASPLPFRAVEKQEEEFRTPTTEESRLNSVPTTCPPPPMKARRVAGCKRKLSEMEFFKVEAEEIERLFRPRTAASPLRRMQAGRRREESDSTSSLSCV</sequence>
<dbReference type="EMBL" id="JADCNL010000014">
    <property type="protein sequence ID" value="KAG0453102.1"/>
    <property type="molecule type" value="Genomic_DNA"/>
</dbReference>
<keyword evidence="5" id="KW-1185">Reference proteome</keyword>
<comment type="caution">
    <text evidence="4">The sequence shown here is derived from an EMBL/GenBank/DDBJ whole genome shotgun (WGS) entry which is preliminary data.</text>
</comment>
<dbReference type="PANTHER" id="PTHR33142">
    <property type="entry name" value="CYCLIN-DEPENDENT PROTEIN KINASE INHIBITOR SMR13"/>
    <property type="match status" value="1"/>
</dbReference>
<keyword evidence="1" id="KW-0649">Protein kinase inhibitor</keyword>
<evidence type="ECO:0000313" key="4">
    <source>
        <dbReference type="EMBL" id="KAG0453102.1"/>
    </source>
</evidence>
<dbReference type="GO" id="GO:0004860">
    <property type="term" value="F:protein kinase inhibitor activity"/>
    <property type="evidence" value="ECO:0007669"/>
    <property type="project" value="UniProtKB-KW"/>
</dbReference>
<dbReference type="PANTHER" id="PTHR33142:SF89">
    <property type="entry name" value="CYCLIN-DEPENDENT PROTEIN KINASE INHIBITOR SMR2"/>
    <property type="match status" value="1"/>
</dbReference>
<organism evidence="4 5">
    <name type="scientific">Vanilla planifolia</name>
    <name type="common">Vanilla</name>
    <dbReference type="NCBI Taxonomy" id="51239"/>
    <lineage>
        <taxon>Eukaryota</taxon>
        <taxon>Viridiplantae</taxon>
        <taxon>Streptophyta</taxon>
        <taxon>Embryophyta</taxon>
        <taxon>Tracheophyta</taxon>
        <taxon>Spermatophyta</taxon>
        <taxon>Magnoliopsida</taxon>
        <taxon>Liliopsida</taxon>
        <taxon>Asparagales</taxon>
        <taxon>Orchidaceae</taxon>
        <taxon>Vanilloideae</taxon>
        <taxon>Vanilleae</taxon>
        <taxon>Vanilla</taxon>
    </lineage>
</organism>
<dbReference type="GO" id="GO:0032875">
    <property type="term" value="P:regulation of DNA endoreduplication"/>
    <property type="evidence" value="ECO:0007669"/>
    <property type="project" value="InterPro"/>
</dbReference>
<feature type="region of interest" description="Disordered" evidence="3">
    <location>
        <begin position="93"/>
        <end position="120"/>
    </location>
</feature>
<evidence type="ECO:0000256" key="2">
    <source>
        <dbReference type="ARBA" id="ARBA00023306"/>
    </source>
</evidence>